<evidence type="ECO:0000313" key="1">
    <source>
        <dbReference type="EMBL" id="QXJ35256.1"/>
    </source>
</evidence>
<sequence>MVIERSSTLTLLPLGVISVVPNEILMQIWGDEPITNNM</sequence>
<protein>
    <submittedName>
        <fullName evidence="1">Uncharacterized protein</fullName>
    </submittedName>
</protein>
<organism evidence="1 2">
    <name type="scientific">Saccharolobus shibatae</name>
    <dbReference type="NCBI Taxonomy" id="2286"/>
    <lineage>
        <taxon>Archaea</taxon>
        <taxon>Thermoproteota</taxon>
        <taxon>Thermoprotei</taxon>
        <taxon>Sulfolobales</taxon>
        <taxon>Sulfolobaceae</taxon>
        <taxon>Saccharolobus</taxon>
    </lineage>
</organism>
<proteinExistence type="predicted"/>
<dbReference type="EMBL" id="CP077713">
    <property type="protein sequence ID" value="QXJ35256.1"/>
    <property type="molecule type" value="Genomic_DNA"/>
</dbReference>
<accession>A0A8F5C1H4</accession>
<reference evidence="1 2" key="1">
    <citation type="journal article" date="2021" name="Environ. Microbiol.">
        <title>New insights into the diversity and evolution of the archaeal mobilome from three complete genomes of Saccharolobus shibatae.</title>
        <authorList>
            <person name="Medvedeva S."/>
            <person name="Brandt D."/>
            <person name="Cvirkaite-Krupovic V."/>
            <person name="Liu Y."/>
            <person name="Severinov K."/>
            <person name="Ishino S."/>
            <person name="Ishino Y."/>
            <person name="Prangishvili D."/>
            <person name="Kalinowski J."/>
            <person name="Krupovic M."/>
        </authorList>
    </citation>
    <scope>NUCLEOTIDE SEQUENCE [LARGE SCALE GENOMIC DNA]</scope>
    <source>
        <strain evidence="1 2">S38A</strain>
    </source>
</reference>
<gene>
    <name evidence="1" type="ORF">J5U22_01803</name>
</gene>
<evidence type="ECO:0000313" key="2">
    <source>
        <dbReference type="Proteomes" id="UP000694036"/>
    </source>
</evidence>
<name>A0A8F5C1H4_9CREN</name>
<dbReference type="AlphaFoldDB" id="A0A8F5C1H4"/>
<keyword evidence="2" id="KW-1185">Reference proteome</keyword>
<dbReference type="Proteomes" id="UP000694036">
    <property type="component" value="Chromosome"/>
</dbReference>